<dbReference type="STRING" id="658196.A0A397TMU1"/>
<evidence type="ECO:0000313" key="2">
    <source>
        <dbReference type="Proteomes" id="UP000265703"/>
    </source>
</evidence>
<comment type="caution">
    <text evidence="1">The sequence shown here is derived from an EMBL/GenBank/DDBJ whole genome shotgun (WGS) entry which is preliminary data.</text>
</comment>
<protein>
    <submittedName>
        <fullName evidence="1">Uncharacterized protein</fullName>
    </submittedName>
</protein>
<dbReference type="AlphaFoldDB" id="A0A397TMU1"/>
<dbReference type="PANTHER" id="PTHR35871">
    <property type="entry name" value="EXPRESSED PROTEIN"/>
    <property type="match status" value="1"/>
</dbReference>
<gene>
    <name evidence="1" type="ORF">C1645_684789</name>
</gene>
<name>A0A397TMU1_9GLOM</name>
<evidence type="ECO:0000313" key="1">
    <source>
        <dbReference type="EMBL" id="RIA99523.1"/>
    </source>
</evidence>
<proteinExistence type="predicted"/>
<organism evidence="1 2">
    <name type="scientific">Glomus cerebriforme</name>
    <dbReference type="NCBI Taxonomy" id="658196"/>
    <lineage>
        <taxon>Eukaryota</taxon>
        <taxon>Fungi</taxon>
        <taxon>Fungi incertae sedis</taxon>
        <taxon>Mucoromycota</taxon>
        <taxon>Glomeromycotina</taxon>
        <taxon>Glomeromycetes</taxon>
        <taxon>Glomerales</taxon>
        <taxon>Glomeraceae</taxon>
        <taxon>Glomus</taxon>
    </lineage>
</organism>
<dbReference type="EMBL" id="QKYT01000003">
    <property type="protein sequence ID" value="RIA99523.1"/>
    <property type="molecule type" value="Genomic_DNA"/>
</dbReference>
<dbReference type="OrthoDB" id="10044727at2759"/>
<accession>A0A397TMU1</accession>
<keyword evidence="2" id="KW-1185">Reference proteome</keyword>
<dbReference type="Proteomes" id="UP000265703">
    <property type="component" value="Unassembled WGS sequence"/>
</dbReference>
<reference evidence="1 2" key="1">
    <citation type="submission" date="2018-06" db="EMBL/GenBank/DDBJ databases">
        <title>Comparative genomics reveals the genomic features of Rhizophagus irregularis, R. cerebriforme, R. diaphanum and Gigaspora rosea, and their symbiotic lifestyle signature.</title>
        <authorList>
            <person name="Morin E."/>
            <person name="San Clemente H."/>
            <person name="Chen E.C.H."/>
            <person name="De La Providencia I."/>
            <person name="Hainaut M."/>
            <person name="Kuo A."/>
            <person name="Kohler A."/>
            <person name="Murat C."/>
            <person name="Tang N."/>
            <person name="Roy S."/>
            <person name="Loubradou J."/>
            <person name="Henrissat B."/>
            <person name="Grigoriev I.V."/>
            <person name="Corradi N."/>
            <person name="Roux C."/>
            <person name="Martin F.M."/>
        </authorList>
    </citation>
    <scope>NUCLEOTIDE SEQUENCE [LARGE SCALE GENOMIC DNA]</scope>
    <source>
        <strain evidence="1 2">DAOM 227022</strain>
    </source>
</reference>
<sequence>MLDVVLKPQLKPEEKKIVQVTHDECHFYANDGQRKIWIKKNEDILRSKHIGHSIIVLAFLYPYYRLLQLSDEQLQVNPHIKHKEAVLMHQAISIFEILHPGCTGVFCFDQSTNHNAIAGDALVATKMNLSPRGKQPKMCDG</sequence>
<dbReference type="PANTHER" id="PTHR35871:SF1">
    <property type="entry name" value="CXC1-LIKE CYSTEINE CLUSTER ASSOCIATED WITH KDZ TRANSPOSASES DOMAIN-CONTAINING PROTEIN"/>
    <property type="match status" value="1"/>
</dbReference>